<gene>
    <name evidence="1" type="ORF">BJ508DRAFT_40171</name>
</gene>
<evidence type="ECO:0000313" key="2">
    <source>
        <dbReference type="Proteomes" id="UP000275078"/>
    </source>
</evidence>
<keyword evidence="2" id="KW-1185">Reference proteome</keyword>
<accession>A0A3N4HLH9</accession>
<sequence length="208" mass="23574">MLLTSERCHEAERLLKEFLLPCSSNSQDVIRKARLAEVYAALDSIRAADSLGFMGTGLTMEELVTTSSKSEWQNNSTGSFVDCLSTYARRDTISFEQLLDRCLKLNRHDIILACYAFLPVTQKLDHPAKQILPRYICKSATTAKTTDSLKPAIILLKRHPDLLLPTLLELQLAKLASADISHSTLLKTALHPRRRYHCRRISSVLWHR</sequence>
<evidence type="ECO:0000313" key="1">
    <source>
        <dbReference type="EMBL" id="RPA74097.1"/>
    </source>
</evidence>
<proteinExistence type="predicted"/>
<protein>
    <submittedName>
        <fullName evidence="1">Uncharacterized protein</fullName>
    </submittedName>
</protein>
<name>A0A3N4HLH9_ASCIM</name>
<reference evidence="1 2" key="1">
    <citation type="journal article" date="2018" name="Nat. Ecol. Evol.">
        <title>Pezizomycetes genomes reveal the molecular basis of ectomycorrhizal truffle lifestyle.</title>
        <authorList>
            <person name="Murat C."/>
            <person name="Payen T."/>
            <person name="Noel B."/>
            <person name="Kuo A."/>
            <person name="Morin E."/>
            <person name="Chen J."/>
            <person name="Kohler A."/>
            <person name="Krizsan K."/>
            <person name="Balestrini R."/>
            <person name="Da Silva C."/>
            <person name="Montanini B."/>
            <person name="Hainaut M."/>
            <person name="Levati E."/>
            <person name="Barry K.W."/>
            <person name="Belfiori B."/>
            <person name="Cichocki N."/>
            <person name="Clum A."/>
            <person name="Dockter R.B."/>
            <person name="Fauchery L."/>
            <person name="Guy J."/>
            <person name="Iotti M."/>
            <person name="Le Tacon F."/>
            <person name="Lindquist E.A."/>
            <person name="Lipzen A."/>
            <person name="Malagnac F."/>
            <person name="Mello A."/>
            <person name="Molinier V."/>
            <person name="Miyauchi S."/>
            <person name="Poulain J."/>
            <person name="Riccioni C."/>
            <person name="Rubini A."/>
            <person name="Sitrit Y."/>
            <person name="Splivallo R."/>
            <person name="Traeger S."/>
            <person name="Wang M."/>
            <person name="Zifcakova L."/>
            <person name="Wipf D."/>
            <person name="Zambonelli A."/>
            <person name="Paolocci F."/>
            <person name="Nowrousian M."/>
            <person name="Ottonello S."/>
            <person name="Baldrian P."/>
            <person name="Spatafora J.W."/>
            <person name="Henrissat B."/>
            <person name="Nagy L.G."/>
            <person name="Aury J.M."/>
            <person name="Wincker P."/>
            <person name="Grigoriev I.V."/>
            <person name="Bonfante P."/>
            <person name="Martin F.M."/>
        </authorList>
    </citation>
    <scope>NUCLEOTIDE SEQUENCE [LARGE SCALE GENOMIC DNA]</scope>
    <source>
        <strain evidence="1 2">RN42</strain>
    </source>
</reference>
<organism evidence="1 2">
    <name type="scientific">Ascobolus immersus RN42</name>
    <dbReference type="NCBI Taxonomy" id="1160509"/>
    <lineage>
        <taxon>Eukaryota</taxon>
        <taxon>Fungi</taxon>
        <taxon>Dikarya</taxon>
        <taxon>Ascomycota</taxon>
        <taxon>Pezizomycotina</taxon>
        <taxon>Pezizomycetes</taxon>
        <taxon>Pezizales</taxon>
        <taxon>Ascobolaceae</taxon>
        <taxon>Ascobolus</taxon>
    </lineage>
</organism>
<dbReference type="Proteomes" id="UP000275078">
    <property type="component" value="Unassembled WGS sequence"/>
</dbReference>
<dbReference type="AlphaFoldDB" id="A0A3N4HLH9"/>
<dbReference type="EMBL" id="ML119800">
    <property type="protein sequence ID" value="RPA74097.1"/>
    <property type="molecule type" value="Genomic_DNA"/>
</dbReference>